<dbReference type="Gene3D" id="3.30.160.60">
    <property type="entry name" value="Classic Zinc Finger"/>
    <property type="match status" value="3"/>
</dbReference>
<keyword evidence="7" id="KW-0805">Transcription regulation</keyword>
<dbReference type="InterPro" id="IPR050457">
    <property type="entry name" value="ZnFinger_BTB_dom_contain"/>
</dbReference>
<dbReference type="InterPro" id="IPR013087">
    <property type="entry name" value="Znf_C2H2_type"/>
</dbReference>
<organism evidence="15 16">
    <name type="scientific">Hippocampus comes</name>
    <name type="common">Tiger tail seahorse</name>
    <dbReference type="NCBI Taxonomy" id="109280"/>
    <lineage>
        <taxon>Eukaryota</taxon>
        <taxon>Metazoa</taxon>
        <taxon>Chordata</taxon>
        <taxon>Craniata</taxon>
        <taxon>Vertebrata</taxon>
        <taxon>Euteleostomi</taxon>
        <taxon>Actinopterygii</taxon>
        <taxon>Neopterygii</taxon>
        <taxon>Teleostei</taxon>
        <taxon>Neoteleostei</taxon>
        <taxon>Acanthomorphata</taxon>
        <taxon>Syngnathiaria</taxon>
        <taxon>Syngnathiformes</taxon>
        <taxon>Syngnathoidei</taxon>
        <taxon>Syngnathidae</taxon>
        <taxon>Hippocampus</taxon>
    </lineage>
</organism>
<feature type="compositionally biased region" description="Basic and acidic residues" evidence="12">
    <location>
        <begin position="222"/>
        <end position="234"/>
    </location>
</feature>
<evidence type="ECO:0000256" key="12">
    <source>
        <dbReference type="SAM" id="MobiDB-lite"/>
    </source>
</evidence>
<evidence type="ECO:0000259" key="14">
    <source>
        <dbReference type="PROSITE" id="PS50157"/>
    </source>
</evidence>
<dbReference type="GeneID" id="109516362"/>
<dbReference type="Gene3D" id="3.30.710.10">
    <property type="entry name" value="Potassium Channel Kv1.1, Chain A"/>
    <property type="match status" value="1"/>
</dbReference>
<dbReference type="GO" id="GO:0000981">
    <property type="term" value="F:DNA-binding transcription factor activity, RNA polymerase II-specific"/>
    <property type="evidence" value="ECO:0007669"/>
    <property type="project" value="TreeGrafter"/>
</dbReference>
<dbReference type="SUPFAM" id="SSF54695">
    <property type="entry name" value="POZ domain"/>
    <property type="match status" value="1"/>
</dbReference>
<keyword evidence="3" id="KW-0479">Metal-binding</keyword>
<evidence type="ECO:0000313" key="16">
    <source>
        <dbReference type="Proteomes" id="UP000264820"/>
    </source>
</evidence>
<dbReference type="GeneTree" id="ENSGT00940000162418"/>
<feature type="region of interest" description="Disordered" evidence="12">
    <location>
        <begin position="222"/>
        <end position="243"/>
    </location>
</feature>
<accession>A0A3Q2YPY0</accession>
<dbReference type="PANTHER" id="PTHR46105:SF29">
    <property type="entry name" value="ZINC FINGER AND BTB DOMAIN CONTAINING 12"/>
    <property type="match status" value="1"/>
</dbReference>
<dbReference type="AlphaFoldDB" id="A0A3Q2YPY0"/>
<evidence type="ECO:0000256" key="2">
    <source>
        <dbReference type="ARBA" id="ARBA00004123"/>
    </source>
</evidence>
<evidence type="ECO:0000256" key="7">
    <source>
        <dbReference type="ARBA" id="ARBA00023015"/>
    </source>
</evidence>
<dbReference type="InterPro" id="IPR000210">
    <property type="entry name" value="BTB/POZ_dom"/>
</dbReference>
<dbReference type="Ensembl" id="ENSHCOT00000005359.1">
    <property type="protein sequence ID" value="ENSHCOP00000020759.1"/>
    <property type="gene ID" value="ENSHCOG00000007111.1"/>
</dbReference>
<keyword evidence="9" id="KW-0804">Transcription</keyword>
<dbReference type="FunFam" id="3.30.160.60:FF:000303">
    <property type="entry name" value="Zinc finger protein 41"/>
    <property type="match status" value="1"/>
</dbReference>
<evidence type="ECO:0000259" key="13">
    <source>
        <dbReference type="PROSITE" id="PS50097"/>
    </source>
</evidence>
<dbReference type="Pfam" id="PF05605">
    <property type="entry name" value="zf-Di19"/>
    <property type="match status" value="1"/>
</dbReference>
<evidence type="ECO:0000256" key="9">
    <source>
        <dbReference type="ARBA" id="ARBA00023163"/>
    </source>
</evidence>
<dbReference type="SMART" id="SM00355">
    <property type="entry name" value="ZnF_C2H2"/>
    <property type="match status" value="4"/>
</dbReference>
<sequence length="548" mass="60355">MEMLCFRLPAHGDMTLKHMNSLRSRQHFCDVTILTSNNQTFSGHKVVLAACSPFLRDQFLLNPSSKLQVSMLHSSSVMCNLLQSCYTGVLQFKPEDIVNYLTAASYLQMECIVERCRDALKKYMQLKSPNPLKITKEERVPQPVIVSGSIHSIASPPGGRPSPVRSPEIHLVEENNTQDSSQRNDSSLLVEKTCVKDNASNHGGDTFQVYISDEEQNAVKVEDSRAPADEHNDARSPAADGGVGGECGEYDLIPTAQVPGTDGFSREGLRSFRHRLSEPGWGRGRAMGRGFKRRRWVSSQEKKSPLSASEDLWYLAGTAGGFGMDFSEGFKPGSFFSVDLPRLDLSLDDAQGDKSLPLAASSLTHFAVDESANAGEGSCGLNAGTSEAGDESVAVVGSTSSVTGLVICEHCGVTCPSTHALAMHYCSAHQVYSCPFCDKQFHHSYNLNRHMALHRGNGKPHQCPLCSKGFTQRSTLIDHMNLHSGERPHRCAYCHARFAHKPALRRHLKEQHGKTTVQNSIHEQEERERSLGRIQEETQECPVTEKTS</sequence>
<evidence type="ECO:0000256" key="4">
    <source>
        <dbReference type="ARBA" id="ARBA00022737"/>
    </source>
</evidence>
<keyword evidence="6" id="KW-0862">Zinc</keyword>
<dbReference type="InterPro" id="IPR036236">
    <property type="entry name" value="Znf_C2H2_sf"/>
</dbReference>
<feature type="domain" description="C2H2-type" evidence="14">
    <location>
        <begin position="432"/>
        <end position="459"/>
    </location>
</feature>
<feature type="compositionally biased region" description="Basic and acidic residues" evidence="12">
    <location>
        <begin position="522"/>
        <end position="536"/>
    </location>
</feature>
<evidence type="ECO:0000256" key="10">
    <source>
        <dbReference type="ARBA" id="ARBA00023242"/>
    </source>
</evidence>
<comment type="function">
    <text evidence="1">May be involved in transcriptional regulation.</text>
</comment>
<dbReference type="Pfam" id="PF00651">
    <property type="entry name" value="BTB"/>
    <property type="match status" value="1"/>
</dbReference>
<keyword evidence="5 11" id="KW-0863">Zinc-finger</keyword>
<comment type="subcellular location">
    <subcellularLocation>
        <location evidence="2">Nucleus</location>
    </subcellularLocation>
</comment>
<keyword evidence="8" id="KW-0238">DNA-binding</keyword>
<dbReference type="InterPro" id="IPR011333">
    <property type="entry name" value="SKP1/BTB/POZ_sf"/>
</dbReference>
<dbReference type="RefSeq" id="XP_019726412.1">
    <property type="nucleotide sequence ID" value="XM_019870853.1"/>
</dbReference>
<evidence type="ECO:0000256" key="8">
    <source>
        <dbReference type="ARBA" id="ARBA00023125"/>
    </source>
</evidence>
<dbReference type="Proteomes" id="UP000264820">
    <property type="component" value="Unplaced"/>
</dbReference>
<keyword evidence="4" id="KW-0677">Repeat</keyword>
<dbReference type="GO" id="GO:0000978">
    <property type="term" value="F:RNA polymerase II cis-regulatory region sequence-specific DNA binding"/>
    <property type="evidence" value="ECO:0007669"/>
    <property type="project" value="TreeGrafter"/>
</dbReference>
<dbReference type="PROSITE" id="PS00028">
    <property type="entry name" value="ZINC_FINGER_C2H2_1"/>
    <property type="match status" value="3"/>
</dbReference>
<keyword evidence="16" id="KW-1185">Reference proteome</keyword>
<evidence type="ECO:0000313" key="15">
    <source>
        <dbReference type="Ensembl" id="ENSHCOP00000020759.1"/>
    </source>
</evidence>
<dbReference type="PANTHER" id="PTHR46105">
    <property type="entry name" value="AGAP004733-PA"/>
    <property type="match status" value="1"/>
</dbReference>
<evidence type="ECO:0000256" key="6">
    <source>
        <dbReference type="ARBA" id="ARBA00022833"/>
    </source>
</evidence>
<reference evidence="15" key="2">
    <citation type="submission" date="2025-09" db="UniProtKB">
        <authorList>
            <consortium name="Ensembl"/>
        </authorList>
    </citation>
    <scope>IDENTIFICATION</scope>
</reference>
<feature type="domain" description="C2H2-type" evidence="14">
    <location>
        <begin position="489"/>
        <end position="512"/>
    </location>
</feature>
<evidence type="ECO:0000256" key="5">
    <source>
        <dbReference type="ARBA" id="ARBA00022771"/>
    </source>
</evidence>
<dbReference type="PROSITE" id="PS50157">
    <property type="entry name" value="ZINC_FINGER_C2H2_2"/>
    <property type="match status" value="3"/>
</dbReference>
<dbReference type="GO" id="GO:0008270">
    <property type="term" value="F:zinc ion binding"/>
    <property type="evidence" value="ECO:0007669"/>
    <property type="project" value="UniProtKB-KW"/>
</dbReference>
<dbReference type="InterPro" id="IPR008598">
    <property type="entry name" value="Di19_Zn-bd"/>
</dbReference>
<feature type="domain" description="BTB" evidence="13">
    <location>
        <begin position="29"/>
        <end position="94"/>
    </location>
</feature>
<evidence type="ECO:0000256" key="3">
    <source>
        <dbReference type="ARBA" id="ARBA00022723"/>
    </source>
</evidence>
<feature type="region of interest" description="Disordered" evidence="12">
    <location>
        <begin position="510"/>
        <end position="548"/>
    </location>
</feature>
<dbReference type="OMA" id="QDLWYLT"/>
<dbReference type="SUPFAM" id="SSF57667">
    <property type="entry name" value="beta-beta-alpha zinc fingers"/>
    <property type="match status" value="2"/>
</dbReference>
<protein>
    <submittedName>
        <fullName evidence="15">Zinc finger and BTB domain containing 12, tandem duplicate 2</fullName>
    </submittedName>
</protein>
<evidence type="ECO:0000256" key="1">
    <source>
        <dbReference type="ARBA" id="ARBA00003767"/>
    </source>
</evidence>
<keyword evidence="10" id="KW-0539">Nucleus</keyword>
<dbReference type="PROSITE" id="PS50097">
    <property type="entry name" value="BTB"/>
    <property type="match status" value="1"/>
</dbReference>
<proteinExistence type="predicted"/>
<reference evidence="15" key="1">
    <citation type="submission" date="2025-08" db="UniProtKB">
        <authorList>
            <consortium name="Ensembl"/>
        </authorList>
    </citation>
    <scope>IDENTIFICATION</scope>
</reference>
<feature type="domain" description="C2H2-type" evidence="14">
    <location>
        <begin position="461"/>
        <end position="488"/>
    </location>
</feature>
<dbReference type="OrthoDB" id="2311693at2759"/>
<name>A0A3Q2YPY0_HIPCM</name>
<dbReference type="SMART" id="SM00225">
    <property type="entry name" value="BTB"/>
    <property type="match status" value="1"/>
</dbReference>
<evidence type="ECO:0000256" key="11">
    <source>
        <dbReference type="PROSITE-ProRule" id="PRU00042"/>
    </source>
</evidence>